<comment type="subcellular location">
    <subcellularLocation>
        <location evidence="1">Secreted</location>
    </subcellularLocation>
</comment>
<dbReference type="AlphaFoldDB" id="A0A3R7I0Z9"/>
<keyword evidence="3" id="KW-0964">Secreted</keyword>
<keyword evidence="6" id="KW-1015">Disulfide bond</keyword>
<comment type="similarity">
    <text evidence="2">Belongs to the protease inhibitor I16 (SSI) family.</text>
</comment>
<dbReference type="SUPFAM" id="SSF55399">
    <property type="entry name" value="Subtilisin inhibitor"/>
    <property type="match status" value="1"/>
</dbReference>
<keyword evidence="11" id="KW-1185">Reference proteome</keyword>
<sequence>MPLRRLAAGALCALALLTAAPAASAGAPPSPPSSPAAPLDGYRVPPAGEDRLTILVRDGGGDRILRGAYSLDCHPPGGTHPRARAACKRLDELTRYGRNPFAPVPPRSDCTMIYGGQATARITGTWAGRPVNARYNRVNGCEIARWNRLRPVLPDVGH</sequence>
<accession>A0A3R7I0Z9</accession>
<keyword evidence="4" id="KW-0646">Protease inhibitor</keyword>
<reference evidence="10 11" key="1">
    <citation type="journal article" date="2014" name="Genome Announc.">
        <title>Draft Genome Sequence of Streptomyces fradiae ATCC 19609, a Strain Highly Sensitive to Antibiotics.</title>
        <authorList>
            <person name="Bekker O.B."/>
            <person name="Klimina K.M."/>
            <person name="Vatlin A.A."/>
            <person name="Zakharevich N.V."/>
            <person name="Kasianov A.S."/>
            <person name="Danilenko V.N."/>
        </authorList>
    </citation>
    <scope>NUCLEOTIDE SEQUENCE [LARGE SCALE GENOMIC DNA]</scope>
    <source>
        <strain evidence="10 11">ATCC 19609</strain>
    </source>
</reference>
<feature type="chain" id="PRO_5043188303" description="Subtilisin inhibitor domain-containing protein" evidence="8">
    <location>
        <begin position="26"/>
        <end position="158"/>
    </location>
</feature>
<dbReference type="GO" id="GO:0005576">
    <property type="term" value="C:extracellular region"/>
    <property type="evidence" value="ECO:0007669"/>
    <property type="project" value="UniProtKB-SubCell"/>
</dbReference>
<evidence type="ECO:0000256" key="8">
    <source>
        <dbReference type="SAM" id="SignalP"/>
    </source>
</evidence>
<keyword evidence="8" id="KW-0732">Signal</keyword>
<dbReference type="RefSeq" id="WP_043471852.1">
    <property type="nucleotide sequence ID" value="NZ_CP134822.1"/>
</dbReference>
<evidence type="ECO:0000313" key="10">
    <source>
        <dbReference type="EMBL" id="RKM94782.1"/>
    </source>
</evidence>
<dbReference type="Proteomes" id="UP000028058">
    <property type="component" value="Unassembled WGS sequence"/>
</dbReference>
<dbReference type="OrthoDB" id="3427327at2"/>
<evidence type="ECO:0000259" key="9">
    <source>
        <dbReference type="Pfam" id="PF00720"/>
    </source>
</evidence>
<dbReference type="EMBL" id="JNAD02000007">
    <property type="protein sequence ID" value="RKM94782.1"/>
    <property type="molecule type" value="Genomic_DNA"/>
</dbReference>
<comment type="caution">
    <text evidence="10">The sequence shown here is derived from an EMBL/GenBank/DDBJ whole genome shotgun (WGS) entry which is preliminary data.</text>
</comment>
<dbReference type="GO" id="GO:0004867">
    <property type="term" value="F:serine-type endopeptidase inhibitor activity"/>
    <property type="evidence" value="ECO:0007669"/>
    <property type="project" value="UniProtKB-KW"/>
</dbReference>
<name>A0A3R7I0Z9_9ACTN</name>
<dbReference type="Pfam" id="PF00720">
    <property type="entry name" value="SSI"/>
    <property type="match status" value="1"/>
</dbReference>
<evidence type="ECO:0000256" key="2">
    <source>
        <dbReference type="ARBA" id="ARBA00010472"/>
    </source>
</evidence>
<dbReference type="InterPro" id="IPR036819">
    <property type="entry name" value="Subtilisin_inhibitor-like_sf"/>
</dbReference>
<evidence type="ECO:0000256" key="4">
    <source>
        <dbReference type="ARBA" id="ARBA00022690"/>
    </source>
</evidence>
<organism evidence="10 11">
    <name type="scientific">Streptomyces xinghaiensis</name>
    <dbReference type="NCBI Taxonomy" id="1038928"/>
    <lineage>
        <taxon>Bacteria</taxon>
        <taxon>Bacillati</taxon>
        <taxon>Actinomycetota</taxon>
        <taxon>Actinomycetes</taxon>
        <taxon>Kitasatosporales</taxon>
        <taxon>Streptomycetaceae</taxon>
        <taxon>Streptomyces</taxon>
    </lineage>
</organism>
<evidence type="ECO:0000256" key="5">
    <source>
        <dbReference type="ARBA" id="ARBA00022900"/>
    </source>
</evidence>
<evidence type="ECO:0000256" key="3">
    <source>
        <dbReference type="ARBA" id="ARBA00022525"/>
    </source>
</evidence>
<dbReference type="InterPro" id="IPR023549">
    <property type="entry name" value="Subtilisin_inhibitor"/>
</dbReference>
<dbReference type="Gene3D" id="3.30.350.10">
    <property type="entry name" value="Subtilisin inhibitor-like"/>
    <property type="match status" value="1"/>
</dbReference>
<evidence type="ECO:0000313" key="11">
    <source>
        <dbReference type="Proteomes" id="UP000028058"/>
    </source>
</evidence>
<proteinExistence type="inferred from homology"/>
<protein>
    <recommendedName>
        <fullName evidence="9">Subtilisin inhibitor domain-containing protein</fullName>
    </recommendedName>
</protein>
<keyword evidence="5" id="KW-0722">Serine protease inhibitor</keyword>
<feature type="signal peptide" evidence="8">
    <location>
        <begin position="1"/>
        <end position="25"/>
    </location>
</feature>
<evidence type="ECO:0000256" key="7">
    <source>
        <dbReference type="SAM" id="MobiDB-lite"/>
    </source>
</evidence>
<feature type="region of interest" description="Disordered" evidence="7">
    <location>
        <begin position="23"/>
        <end position="43"/>
    </location>
</feature>
<gene>
    <name evidence="10" type="ORF">SFRA_016000</name>
</gene>
<evidence type="ECO:0000256" key="6">
    <source>
        <dbReference type="ARBA" id="ARBA00023157"/>
    </source>
</evidence>
<feature type="domain" description="Subtilisin inhibitor" evidence="9">
    <location>
        <begin position="66"/>
        <end position="133"/>
    </location>
</feature>
<evidence type="ECO:0000256" key="1">
    <source>
        <dbReference type="ARBA" id="ARBA00004613"/>
    </source>
</evidence>